<sequence length="281" mass="29800">MKLLRFGPAGQEKPGMLDGDGQVRDLSAHVTDFAGASVSLEALEALRAIDPASLPLVAEPGRIGSCLASVPNFFCIGLNYAKHAAETGSEPPKEPILFSKASSALSGPYDPVVIPRNSVKSDWEVELGVVIGKTASYVSEAEALSHVAGYCVINDMSEREFQIEKGGQWIKGKSAPTFGPTGPWLVTADEVPDPQALKLSLDLNGETVQDSDTSDMIFGVAEIISYMSQFMMLQPGDIIATGTPSGVGMGMKPQRFLKPGDVMEVRVEGLGEQRQETVAAS</sequence>
<dbReference type="GO" id="GO:0016853">
    <property type="term" value="F:isomerase activity"/>
    <property type="evidence" value="ECO:0007669"/>
    <property type="project" value="UniProtKB-ARBA"/>
</dbReference>
<evidence type="ECO:0000256" key="1">
    <source>
        <dbReference type="ARBA" id="ARBA00010211"/>
    </source>
</evidence>
<dbReference type="OrthoDB" id="5197601at2"/>
<feature type="region of interest" description="Disordered" evidence="3">
    <location>
        <begin position="1"/>
        <end position="20"/>
    </location>
</feature>
<dbReference type="RefSeq" id="WP_043144070.1">
    <property type="nucleotide sequence ID" value="NZ_JSUQ01000014.1"/>
</dbReference>
<dbReference type="FunFam" id="3.90.850.10:FF:000002">
    <property type="entry name" value="2-hydroxyhepta-2,4-diene-1,7-dioate isomerase"/>
    <property type="match status" value="1"/>
</dbReference>
<comment type="similarity">
    <text evidence="1">Belongs to the FAH family.</text>
</comment>
<protein>
    <submittedName>
        <fullName evidence="5">Fumarylacetoacetate hydrolase family protein</fullName>
    </submittedName>
</protein>
<dbReference type="STRING" id="561184.SAMN05216376_104306"/>
<dbReference type="AlphaFoldDB" id="A0A0B3RKX2"/>
<dbReference type="PANTHER" id="PTHR42796:SF4">
    <property type="entry name" value="FUMARYLACETOACETATE HYDROLASE DOMAIN-CONTAINING PROTEIN 2A"/>
    <property type="match status" value="1"/>
</dbReference>
<evidence type="ECO:0000256" key="2">
    <source>
        <dbReference type="ARBA" id="ARBA00022723"/>
    </source>
</evidence>
<reference evidence="5 6" key="1">
    <citation type="submission" date="2014-10" db="EMBL/GenBank/DDBJ databases">
        <title>Genome sequence of Ponticoccus sp. strain UMTAT08 isolated from clonal culture of toxic dinoflagellate Alexandrium tamiyavanichii.</title>
        <authorList>
            <person name="Gan H.Y."/>
            <person name="Muhd D.-D."/>
            <person name="Mohd Noor M.E."/>
            <person name="Yeong Y.S."/>
            <person name="Usup G."/>
        </authorList>
    </citation>
    <scope>NUCLEOTIDE SEQUENCE [LARGE SCALE GENOMIC DNA]</scope>
    <source>
        <strain evidence="5 6">UMTAT08</strain>
    </source>
</reference>
<dbReference type="Gene3D" id="3.90.850.10">
    <property type="entry name" value="Fumarylacetoacetase-like, C-terminal domain"/>
    <property type="match status" value="1"/>
</dbReference>
<name>A0A0B3RKX2_9RHOB</name>
<comment type="caution">
    <text evidence="5">The sequence shown here is derived from an EMBL/GenBank/DDBJ whole genome shotgun (WGS) entry which is preliminary data.</text>
</comment>
<dbReference type="Proteomes" id="UP000030960">
    <property type="component" value="Unassembled WGS sequence"/>
</dbReference>
<dbReference type="GO" id="GO:0016787">
    <property type="term" value="F:hydrolase activity"/>
    <property type="evidence" value="ECO:0007669"/>
    <property type="project" value="UniProtKB-KW"/>
</dbReference>
<evidence type="ECO:0000313" key="6">
    <source>
        <dbReference type="Proteomes" id="UP000030960"/>
    </source>
</evidence>
<gene>
    <name evidence="5" type="ORF">OA50_03522</name>
</gene>
<organism evidence="5 6">
    <name type="scientific">Mameliella alba</name>
    <dbReference type="NCBI Taxonomy" id="561184"/>
    <lineage>
        <taxon>Bacteria</taxon>
        <taxon>Pseudomonadati</taxon>
        <taxon>Pseudomonadota</taxon>
        <taxon>Alphaproteobacteria</taxon>
        <taxon>Rhodobacterales</taxon>
        <taxon>Roseobacteraceae</taxon>
        <taxon>Mameliella</taxon>
    </lineage>
</organism>
<dbReference type="InterPro" id="IPR051121">
    <property type="entry name" value="FAH"/>
</dbReference>
<feature type="domain" description="Fumarylacetoacetase-like C-terminal" evidence="4">
    <location>
        <begin position="73"/>
        <end position="275"/>
    </location>
</feature>
<evidence type="ECO:0000259" key="4">
    <source>
        <dbReference type="Pfam" id="PF01557"/>
    </source>
</evidence>
<dbReference type="SUPFAM" id="SSF56529">
    <property type="entry name" value="FAH"/>
    <property type="match status" value="1"/>
</dbReference>
<dbReference type="GO" id="GO:0019752">
    <property type="term" value="P:carboxylic acid metabolic process"/>
    <property type="evidence" value="ECO:0007669"/>
    <property type="project" value="UniProtKB-ARBA"/>
</dbReference>
<dbReference type="EMBL" id="JSUQ01000014">
    <property type="protein sequence ID" value="KHQ51885.1"/>
    <property type="molecule type" value="Genomic_DNA"/>
</dbReference>
<dbReference type="PANTHER" id="PTHR42796">
    <property type="entry name" value="FUMARYLACETOACETATE HYDROLASE DOMAIN-CONTAINING PROTEIN 2A-RELATED"/>
    <property type="match status" value="1"/>
</dbReference>
<evidence type="ECO:0000313" key="5">
    <source>
        <dbReference type="EMBL" id="KHQ51885.1"/>
    </source>
</evidence>
<keyword evidence="2" id="KW-0479">Metal-binding</keyword>
<dbReference type="InterPro" id="IPR011234">
    <property type="entry name" value="Fumarylacetoacetase-like_C"/>
</dbReference>
<proteinExistence type="inferred from homology"/>
<keyword evidence="6" id="KW-1185">Reference proteome</keyword>
<dbReference type="GO" id="GO:0046872">
    <property type="term" value="F:metal ion binding"/>
    <property type="evidence" value="ECO:0007669"/>
    <property type="project" value="UniProtKB-KW"/>
</dbReference>
<dbReference type="Pfam" id="PF01557">
    <property type="entry name" value="FAA_hydrolase"/>
    <property type="match status" value="1"/>
</dbReference>
<dbReference type="InterPro" id="IPR036663">
    <property type="entry name" value="Fumarylacetoacetase_C_sf"/>
</dbReference>
<evidence type="ECO:0000256" key="3">
    <source>
        <dbReference type="SAM" id="MobiDB-lite"/>
    </source>
</evidence>
<dbReference type="PATRIC" id="fig|1515334.3.peg.3538"/>
<keyword evidence="5" id="KW-0378">Hydrolase</keyword>
<accession>A0A0B3RKX2</accession>